<dbReference type="EMBL" id="CAMGYJ010000004">
    <property type="protein sequence ID" value="CAI0400000.1"/>
    <property type="molecule type" value="Genomic_DNA"/>
</dbReference>
<evidence type="ECO:0000313" key="3">
    <source>
        <dbReference type="Proteomes" id="UP001154282"/>
    </source>
</evidence>
<dbReference type="AlphaFoldDB" id="A0AAV0IR79"/>
<feature type="compositionally biased region" description="Low complexity" evidence="1">
    <location>
        <begin position="69"/>
        <end position="80"/>
    </location>
</feature>
<comment type="caution">
    <text evidence="2">The sequence shown here is derived from an EMBL/GenBank/DDBJ whole genome shotgun (WGS) entry which is preliminary data.</text>
</comment>
<feature type="region of interest" description="Disordered" evidence="1">
    <location>
        <begin position="64"/>
        <end position="93"/>
    </location>
</feature>
<protein>
    <submittedName>
        <fullName evidence="2">Uncharacterized protein</fullName>
    </submittedName>
</protein>
<organism evidence="2 3">
    <name type="scientific">Linum tenue</name>
    <dbReference type="NCBI Taxonomy" id="586396"/>
    <lineage>
        <taxon>Eukaryota</taxon>
        <taxon>Viridiplantae</taxon>
        <taxon>Streptophyta</taxon>
        <taxon>Embryophyta</taxon>
        <taxon>Tracheophyta</taxon>
        <taxon>Spermatophyta</taxon>
        <taxon>Magnoliopsida</taxon>
        <taxon>eudicotyledons</taxon>
        <taxon>Gunneridae</taxon>
        <taxon>Pentapetalae</taxon>
        <taxon>rosids</taxon>
        <taxon>fabids</taxon>
        <taxon>Malpighiales</taxon>
        <taxon>Linaceae</taxon>
        <taxon>Linum</taxon>
    </lineage>
</organism>
<proteinExistence type="predicted"/>
<reference evidence="2" key="1">
    <citation type="submission" date="2022-08" db="EMBL/GenBank/DDBJ databases">
        <authorList>
            <person name="Gutierrez-Valencia J."/>
        </authorList>
    </citation>
    <scope>NUCLEOTIDE SEQUENCE</scope>
</reference>
<keyword evidence="3" id="KW-1185">Reference proteome</keyword>
<evidence type="ECO:0000256" key="1">
    <source>
        <dbReference type="SAM" id="MobiDB-lite"/>
    </source>
</evidence>
<name>A0AAV0IR79_9ROSI</name>
<gene>
    <name evidence="2" type="ORF">LITE_LOCUS10554</name>
</gene>
<sequence length="93" mass="9887">MAALLPKIPPSTISCQERFIPSLGISVSPSCSQLGSTICSVFTPGKKHGFSLWKQRSSFSLSKKERVSASDSSGSSTSEDGSLDKGKACIFYH</sequence>
<dbReference type="Proteomes" id="UP001154282">
    <property type="component" value="Unassembled WGS sequence"/>
</dbReference>
<evidence type="ECO:0000313" key="2">
    <source>
        <dbReference type="EMBL" id="CAI0400000.1"/>
    </source>
</evidence>
<accession>A0AAV0IR79</accession>